<accession>A0A6B0REW5</accession>
<name>A0A6B0REW5_9CETA</name>
<gene>
    <name evidence="1" type="ORF">E5288_WYG015337</name>
</gene>
<keyword evidence="2" id="KW-1185">Reference proteome</keyword>
<dbReference type="EMBL" id="VBQZ03000041">
    <property type="protein sequence ID" value="MXQ87902.1"/>
    <property type="molecule type" value="Genomic_DNA"/>
</dbReference>
<protein>
    <submittedName>
        <fullName evidence="1">Uncharacterized protein</fullName>
    </submittedName>
</protein>
<dbReference type="Proteomes" id="UP000322234">
    <property type="component" value="Unassembled WGS sequence"/>
</dbReference>
<evidence type="ECO:0000313" key="2">
    <source>
        <dbReference type="Proteomes" id="UP000322234"/>
    </source>
</evidence>
<proteinExistence type="predicted"/>
<evidence type="ECO:0000313" key="1">
    <source>
        <dbReference type="EMBL" id="MXQ87902.1"/>
    </source>
</evidence>
<dbReference type="AlphaFoldDB" id="A0A6B0REW5"/>
<reference evidence="1" key="1">
    <citation type="submission" date="2019-10" db="EMBL/GenBank/DDBJ databases">
        <title>The sequence and de novo assembly of the wild yak genome.</title>
        <authorList>
            <person name="Liu Y."/>
        </authorList>
    </citation>
    <scope>NUCLEOTIDE SEQUENCE [LARGE SCALE GENOMIC DNA]</scope>
    <source>
        <strain evidence="1">WY2019</strain>
    </source>
</reference>
<sequence length="152" mass="17421">MRDRIRSIKHIMQIESIFHYKCLETQYALFRDFPGGPVADSKMFLAPVPKIFGVEPYPCRYEFPLGTFPEVFHRPGAFTPSQGWFCQPCSPLSGVPDNLHLRFNPAASELEGKLYLKLRVFYFGVKNIELPKPLMSITICGIQQLKSSEFSE</sequence>
<comment type="caution">
    <text evidence="1">The sequence shown here is derived from an EMBL/GenBank/DDBJ whole genome shotgun (WGS) entry which is preliminary data.</text>
</comment>
<organism evidence="1 2">
    <name type="scientific">Bos mutus</name>
    <name type="common">wild yak</name>
    <dbReference type="NCBI Taxonomy" id="72004"/>
    <lineage>
        <taxon>Eukaryota</taxon>
        <taxon>Metazoa</taxon>
        <taxon>Chordata</taxon>
        <taxon>Craniata</taxon>
        <taxon>Vertebrata</taxon>
        <taxon>Euteleostomi</taxon>
        <taxon>Mammalia</taxon>
        <taxon>Eutheria</taxon>
        <taxon>Laurasiatheria</taxon>
        <taxon>Artiodactyla</taxon>
        <taxon>Ruminantia</taxon>
        <taxon>Pecora</taxon>
        <taxon>Bovidae</taxon>
        <taxon>Bovinae</taxon>
        <taxon>Bos</taxon>
    </lineage>
</organism>